<comment type="caution">
    <text evidence="2">The sequence shown here is derived from an EMBL/GenBank/DDBJ whole genome shotgun (WGS) entry which is preliminary data.</text>
</comment>
<dbReference type="Proteomes" id="UP001423409">
    <property type="component" value="Unassembled WGS sequence"/>
</dbReference>
<sequence>MVTAEPVLMKKLIPLTLLALTATAGAQSLSGVQLGLTGGYASGLSGEIFVLTPNVVGPVGVKVGVATTRSADAIRDSSAYGLGVAPTPTFGDAKQQGLATESGSQTVVSLDGTYALGEVAPGVDSSLYAGGRYGMFSATADYGSAGRQTYRSNAFGVGAGALVSYALTGNLSLVGDVGVDHFFDATVTIDDGRGNIDPIATNDGSYRELTSPFVRPGTTFKARVGIKATF</sequence>
<evidence type="ECO:0008006" key="4">
    <source>
        <dbReference type="Google" id="ProtNLM"/>
    </source>
</evidence>
<name>A0ABP9UH48_9DEIO</name>
<gene>
    <name evidence="2" type="ORF">Dcae01_01110</name>
</gene>
<proteinExistence type="predicted"/>
<protein>
    <recommendedName>
        <fullName evidence="4">Outer membrane protein beta-barrel domain-containing protein</fullName>
    </recommendedName>
</protein>
<dbReference type="EMBL" id="BAABQU010000010">
    <property type="protein sequence ID" value="GAA5439607.1"/>
    <property type="molecule type" value="Genomic_DNA"/>
</dbReference>
<keyword evidence="1" id="KW-0732">Signal</keyword>
<reference evidence="2 3" key="1">
    <citation type="submission" date="2024-02" db="EMBL/GenBank/DDBJ databases">
        <title>Deinococcus caeni NBRC 101312.</title>
        <authorList>
            <person name="Ichikawa N."/>
            <person name="Katano-Makiyama Y."/>
            <person name="Hidaka K."/>
        </authorList>
    </citation>
    <scope>NUCLEOTIDE SEQUENCE [LARGE SCALE GENOMIC DNA]</scope>
    <source>
        <strain evidence="2 3">NBRC 101312</strain>
    </source>
</reference>
<feature type="signal peptide" evidence="1">
    <location>
        <begin position="1"/>
        <end position="26"/>
    </location>
</feature>
<organism evidence="2 3">
    <name type="scientific">Deinococcus caeni</name>
    <dbReference type="NCBI Taxonomy" id="569127"/>
    <lineage>
        <taxon>Bacteria</taxon>
        <taxon>Thermotogati</taxon>
        <taxon>Deinococcota</taxon>
        <taxon>Deinococci</taxon>
        <taxon>Deinococcales</taxon>
        <taxon>Deinococcaceae</taxon>
        <taxon>Deinococcus</taxon>
    </lineage>
</organism>
<keyword evidence="3" id="KW-1185">Reference proteome</keyword>
<dbReference type="Gene3D" id="2.40.160.70">
    <property type="entry name" value="outer membrane protein from Thermus thermophilus HB27"/>
    <property type="match status" value="1"/>
</dbReference>
<evidence type="ECO:0000313" key="2">
    <source>
        <dbReference type="EMBL" id="GAA5439607.1"/>
    </source>
</evidence>
<evidence type="ECO:0000256" key="1">
    <source>
        <dbReference type="SAM" id="SignalP"/>
    </source>
</evidence>
<accession>A0ABP9UH48</accession>
<evidence type="ECO:0000313" key="3">
    <source>
        <dbReference type="Proteomes" id="UP001423409"/>
    </source>
</evidence>
<feature type="chain" id="PRO_5046769365" description="Outer membrane protein beta-barrel domain-containing protein" evidence="1">
    <location>
        <begin position="27"/>
        <end position="230"/>
    </location>
</feature>